<dbReference type="PANTHER" id="PTHR32089">
    <property type="entry name" value="METHYL-ACCEPTING CHEMOTAXIS PROTEIN MCPB"/>
    <property type="match status" value="1"/>
</dbReference>
<dbReference type="InterPro" id="IPR004089">
    <property type="entry name" value="MCPsignal_dom"/>
</dbReference>
<evidence type="ECO:0000256" key="6">
    <source>
        <dbReference type="ARBA" id="ARBA00023224"/>
    </source>
</evidence>
<keyword evidence="5 9" id="KW-0472">Membrane</keyword>
<evidence type="ECO:0000259" key="10">
    <source>
        <dbReference type="PROSITE" id="PS50111"/>
    </source>
</evidence>
<evidence type="ECO:0000256" key="9">
    <source>
        <dbReference type="SAM" id="Phobius"/>
    </source>
</evidence>
<evidence type="ECO:0000256" key="4">
    <source>
        <dbReference type="ARBA" id="ARBA00022989"/>
    </source>
</evidence>
<gene>
    <name evidence="12" type="ORF">LZ480_15450</name>
</gene>
<evidence type="ECO:0000256" key="5">
    <source>
        <dbReference type="ARBA" id="ARBA00023136"/>
    </source>
</evidence>
<accession>A0ABS9UG16</accession>
<organism evidence="12 13">
    <name type="scientific">Solibacillus palustris</name>
    <dbReference type="NCBI Taxonomy" id="2908203"/>
    <lineage>
        <taxon>Bacteria</taxon>
        <taxon>Bacillati</taxon>
        <taxon>Bacillota</taxon>
        <taxon>Bacilli</taxon>
        <taxon>Bacillales</taxon>
        <taxon>Caryophanaceae</taxon>
        <taxon>Solibacillus</taxon>
    </lineage>
</organism>
<evidence type="ECO:0000313" key="13">
    <source>
        <dbReference type="Proteomes" id="UP001316087"/>
    </source>
</evidence>
<reference evidence="12 13" key="1">
    <citation type="submission" date="2022-03" db="EMBL/GenBank/DDBJ databases">
        <authorList>
            <person name="Jo J.-H."/>
            <person name="Im W.-T."/>
        </authorList>
    </citation>
    <scope>NUCLEOTIDE SEQUENCE [LARGE SCALE GENOMIC DNA]</scope>
    <source>
        <strain evidence="12 13">MA9</strain>
    </source>
</reference>
<keyword evidence="13" id="KW-1185">Reference proteome</keyword>
<dbReference type="Pfam" id="PF00015">
    <property type="entry name" value="MCPsignal"/>
    <property type="match status" value="1"/>
</dbReference>
<feature type="domain" description="Methyl-accepting transducer" evidence="10">
    <location>
        <begin position="300"/>
        <end position="536"/>
    </location>
</feature>
<feature type="transmembrane region" description="Helical" evidence="9">
    <location>
        <begin position="204"/>
        <end position="227"/>
    </location>
</feature>
<dbReference type="CDD" id="cd18774">
    <property type="entry name" value="PDC2_HK_sensor"/>
    <property type="match status" value="1"/>
</dbReference>
<feature type="transmembrane region" description="Helical" evidence="9">
    <location>
        <begin position="17"/>
        <end position="37"/>
    </location>
</feature>
<keyword evidence="2" id="KW-1003">Cell membrane</keyword>
<dbReference type="RefSeq" id="WP_241370446.1">
    <property type="nucleotide sequence ID" value="NZ_JAKZFC010000007.1"/>
</dbReference>
<comment type="subcellular location">
    <subcellularLocation>
        <location evidence="1">Cell membrane</location>
        <topology evidence="1">Multi-pass membrane protein</topology>
    </subcellularLocation>
</comment>
<evidence type="ECO:0000256" key="1">
    <source>
        <dbReference type="ARBA" id="ARBA00004651"/>
    </source>
</evidence>
<keyword evidence="6 8" id="KW-0807">Transducer</keyword>
<dbReference type="SMART" id="SM01049">
    <property type="entry name" value="Cache_2"/>
    <property type="match status" value="1"/>
</dbReference>
<keyword evidence="3 9" id="KW-0812">Transmembrane</keyword>
<name>A0ABS9UG16_9BACL</name>
<proteinExistence type="inferred from homology"/>
<dbReference type="PROSITE" id="PS50111">
    <property type="entry name" value="CHEMOTAXIS_TRANSDUC_2"/>
    <property type="match status" value="1"/>
</dbReference>
<dbReference type="InterPro" id="IPR033480">
    <property type="entry name" value="sCache_2"/>
</dbReference>
<dbReference type="SMART" id="SM00304">
    <property type="entry name" value="HAMP"/>
    <property type="match status" value="1"/>
</dbReference>
<evidence type="ECO:0000256" key="2">
    <source>
        <dbReference type="ARBA" id="ARBA00022475"/>
    </source>
</evidence>
<dbReference type="PROSITE" id="PS50885">
    <property type="entry name" value="HAMP"/>
    <property type="match status" value="1"/>
</dbReference>
<evidence type="ECO:0000313" key="12">
    <source>
        <dbReference type="EMBL" id="MCH7323271.1"/>
    </source>
</evidence>
<evidence type="ECO:0000256" key="3">
    <source>
        <dbReference type="ARBA" id="ARBA00022692"/>
    </source>
</evidence>
<dbReference type="EMBL" id="JAKZFC010000007">
    <property type="protein sequence ID" value="MCH7323271.1"/>
    <property type="molecule type" value="Genomic_DNA"/>
</dbReference>
<dbReference type="SUPFAM" id="SSF58104">
    <property type="entry name" value="Methyl-accepting chemotaxis protein (MCP) signaling domain"/>
    <property type="match status" value="1"/>
</dbReference>
<comment type="caution">
    <text evidence="12">The sequence shown here is derived from an EMBL/GenBank/DDBJ whole genome shotgun (WGS) entry which is preliminary data.</text>
</comment>
<dbReference type="PANTHER" id="PTHR32089:SF114">
    <property type="entry name" value="METHYL-ACCEPTING CHEMOTAXIS PROTEIN MCPB"/>
    <property type="match status" value="1"/>
</dbReference>
<dbReference type="Proteomes" id="UP001316087">
    <property type="component" value="Unassembled WGS sequence"/>
</dbReference>
<keyword evidence="4 9" id="KW-1133">Transmembrane helix</keyword>
<sequence>MKKQSKFEFNSSIKTKLIGISIFLLIVPIIVIGMTSYQKSSTSLEQLGKTNLQNSVEFTLATIEAYNSEVEKGNIPLNNAQEKVKEIILGKKNEDGTRPINSSIDLGENGYMIVYSQDGTRIAHPSKEGDNAWDSEDENGIKFAQEMIKIANNGGGFTFYDSALPNNKEQIEQKVSYSKIDPNWDWVVTSSTYMMDFNQPANELLNIILIVSGISIILGFIIIWFFANRITKPILKVTEQMGYLANGDLTKELLLIKAKDETSRLADAMNLLHNNLKSSMKKVSETSETLTSQSEELSQSANEVKIGSEQVASTIQELAAGSETQANIASDLASGMNTFAERVQEANENGLRIEENSKAVLNMTNDGSELMKKSIQQMEKIHSIVNESVKKVAGLDKQSQEISNLVTVIKDVANQTNLLALNAAIEAARAGEHGKGFAVVADEVRKLAEQVSDSVTDITEIVNNIQKETQFVSDSLNVGYNEVEQGKSQIESTGETFEGINTAVTEMVNSITTIAENLAEISASTHEMNGSVEEIASVSEESAAGIEQSSASVQQSSSIMEEVAGSSEQLANLAEELNTLVRQFKL</sequence>
<dbReference type="Gene3D" id="3.30.450.20">
    <property type="entry name" value="PAS domain"/>
    <property type="match status" value="1"/>
</dbReference>
<protein>
    <submittedName>
        <fullName evidence="12">Methyl-accepting chemotaxis protein</fullName>
    </submittedName>
</protein>
<dbReference type="Pfam" id="PF17200">
    <property type="entry name" value="sCache_2"/>
    <property type="match status" value="1"/>
</dbReference>
<evidence type="ECO:0000259" key="11">
    <source>
        <dbReference type="PROSITE" id="PS50885"/>
    </source>
</evidence>
<dbReference type="Pfam" id="PF00672">
    <property type="entry name" value="HAMP"/>
    <property type="match status" value="1"/>
</dbReference>
<comment type="similarity">
    <text evidence="7">Belongs to the methyl-accepting chemotaxis (MCP) protein family.</text>
</comment>
<dbReference type="CDD" id="cd06225">
    <property type="entry name" value="HAMP"/>
    <property type="match status" value="1"/>
</dbReference>
<dbReference type="SMART" id="SM00283">
    <property type="entry name" value="MA"/>
    <property type="match status" value="1"/>
</dbReference>
<dbReference type="Gene3D" id="1.10.287.950">
    <property type="entry name" value="Methyl-accepting chemotaxis protein"/>
    <property type="match status" value="1"/>
</dbReference>
<feature type="domain" description="HAMP" evidence="11">
    <location>
        <begin position="228"/>
        <end position="281"/>
    </location>
</feature>
<evidence type="ECO:0000256" key="8">
    <source>
        <dbReference type="PROSITE-ProRule" id="PRU00284"/>
    </source>
</evidence>
<dbReference type="InterPro" id="IPR003660">
    <property type="entry name" value="HAMP_dom"/>
</dbReference>
<evidence type="ECO:0000256" key="7">
    <source>
        <dbReference type="ARBA" id="ARBA00029447"/>
    </source>
</evidence>
<dbReference type="CDD" id="cd11386">
    <property type="entry name" value="MCP_signal"/>
    <property type="match status" value="1"/>
</dbReference>